<dbReference type="EMBL" id="JAADJF010000121">
    <property type="protein sequence ID" value="KAF4437949.1"/>
    <property type="molecule type" value="Genomic_DNA"/>
</dbReference>
<dbReference type="Proteomes" id="UP000536711">
    <property type="component" value="Unassembled WGS sequence"/>
</dbReference>
<gene>
    <name evidence="2" type="ORF">FACUT_5295</name>
</gene>
<comment type="caution">
    <text evidence="2">The sequence shown here is derived from an EMBL/GenBank/DDBJ whole genome shotgun (WGS) entry which is preliminary data.</text>
</comment>
<keyword evidence="3" id="KW-1185">Reference proteome</keyword>
<organism evidence="2 3">
    <name type="scientific">Fusarium acutatum</name>
    <dbReference type="NCBI Taxonomy" id="78861"/>
    <lineage>
        <taxon>Eukaryota</taxon>
        <taxon>Fungi</taxon>
        <taxon>Dikarya</taxon>
        <taxon>Ascomycota</taxon>
        <taxon>Pezizomycotina</taxon>
        <taxon>Sordariomycetes</taxon>
        <taxon>Hypocreomycetidae</taxon>
        <taxon>Hypocreales</taxon>
        <taxon>Nectriaceae</taxon>
        <taxon>Fusarium</taxon>
        <taxon>Fusarium fujikuroi species complex</taxon>
    </lineage>
</organism>
<sequence length="211" mass="23080">MNRRAKLPDAQAPGAWDPSCRHTYCAEKADNHTLHSSPLTAPSLAPPSSTTVTHCAKSASILNSLPGKLQLQDPSTSCRAWTGPIFGQGGPHRPASPDMFESSDYLPLDLEHPRQAAFFVCVEFRDSATAKKYVANVKLNGLELSAPADDSLTSKLSWCLRNTTTAKMMKKGGDDIVASMKKSRKHFGAMGRTDPKQKQNDDTRQWNRQGL</sequence>
<evidence type="ECO:0000313" key="2">
    <source>
        <dbReference type="EMBL" id="KAF4437949.1"/>
    </source>
</evidence>
<feature type="compositionally biased region" description="Basic and acidic residues" evidence="1">
    <location>
        <begin position="193"/>
        <end position="205"/>
    </location>
</feature>
<evidence type="ECO:0000256" key="1">
    <source>
        <dbReference type="SAM" id="MobiDB-lite"/>
    </source>
</evidence>
<dbReference type="OrthoDB" id="5103804at2759"/>
<proteinExistence type="predicted"/>
<name>A0A8H4JVY1_9HYPO</name>
<accession>A0A8H4JVY1</accession>
<feature type="region of interest" description="Disordered" evidence="1">
    <location>
        <begin position="184"/>
        <end position="211"/>
    </location>
</feature>
<protein>
    <submittedName>
        <fullName evidence="2">Uncharacterized protein</fullName>
    </submittedName>
</protein>
<dbReference type="AlphaFoldDB" id="A0A8H4JVY1"/>
<reference evidence="2 3" key="1">
    <citation type="submission" date="2020-01" db="EMBL/GenBank/DDBJ databases">
        <title>Identification and distribution of gene clusters putatively required for synthesis of sphingolipid metabolism inhibitors in phylogenetically diverse species of the filamentous fungus Fusarium.</title>
        <authorList>
            <person name="Kim H.-S."/>
            <person name="Busman M."/>
            <person name="Brown D.W."/>
            <person name="Divon H."/>
            <person name="Uhlig S."/>
            <person name="Proctor R.H."/>
        </authorList>
    </citation>
    <scope>NUCLEOTIDE SEQUENCE [LARGE SCALE GENOMIC DNA]</scope>
    <source>
        <strain evidence="2 3">NRRL 13308</strain>
    </source>
</reference>
<evidence type="ECO:0000313" key="3">
    <source>
        <dbReference type="Proteomes" id="UP000536711"/>
    </source>
</evidence>